<dbReference type="AlphaFoldDB" id="A0A101LV84"/>
<sequence>MDLTFFLNGKEKPKVKVGLILKSYRLHFALSRVSPLFQWAMYIYIYVLLSSLVERESRRICTSFHELTGLHTGMELYAMACLPSVFPSVQNKNSRAVK</sequence>
<geneLocation type="mitochondrion" evidence="2"/>
<keyword evidence="1" id="KW-0472">Membrane</keyword>
<dbReference type="EMBL" id="LKAM01000014">
    <property type="protein sequence ID" value="KUM45946.1"/>
    <property type="molecule type" value="Genomic_DNA"/>
</dbReference>
<gene>
    <name evidence="2" type="ORF">ABT39_MTgene2049</name>
</gene>
<proteinExistence type="predicted"/>
<name>A0A101LV84_PICGL</name>
<keyword evidence="1" id="KW-1133">Transmembrane helix</keyword>
<protein>
    <submittedName>
        <fullName evidence="2">Uncharacterized protein</fullName>
    </submittedName>
</protein>
<keyword evidence="1" id="KW-0812">Transmembrane</keyword>
<reference evidence="2" key="1">
    <citation type="journal article" date="2015" name="Genome Biol. Evol.">
        <title>Organellar Genomes of White Spruce (Picea glauca): Assembly and Annotation.</title>
        <authorList>
            <person name="Jackman S.D."/>
            <person name="Warren R.L."/>
            <person name="Gibb E.A."/>
            <person name="Vandervalk B.P."/>
            <person name="Mohamadi H."/>
            <person name="Chu J."/>
            <person name="Raymond A."/>
            <person name="Pleasance S."/>
            <person name="Coope R."/>
            <person name="Wildung M.R."/>
            <person name="Ritland C.E."/>
            <person name="Bousquet J."/>
            <person name="Jones S.J."/>
            <person name="Bohlmann J."/>
            <person name="Birol I."/>
        </authorList>
    </citation>
    <scope>NUCLEOTIDE SEQUENCE [LARGE SCALE GENOMIC DNA]</scope>
    <source>
        <tissue evidence="2">Flushing bud</tissue>
    </source>
</reference>
<evidence type="ECO:0000256" key="1">
    <source>
        <dbReference type="SAM" id="Phobius"/>
    </source>
</evidence>
<feature type="transmembrane region" description="Helical" evidence="1">
    <location>
        <begin position="36"/>
        <end position="53"/>
    </location>
</feature>
<comment type="caution">
    <text evidence="2">The sequence shown here is derived from an EMBL/GenBank/DDBJ whole genome shotgun (WGS) entry which is preliminary data.</text>
</comment>
<accession>A0A101LV84</accession>
<organism evidence="2">
    <name type="scientific">Picea glauca</name>
    <name type="common">White spruce</name>
    <name type="synonym">Pinus glauca</name>
    <dbReference type="NCBI Taxonomy" id="3330"/>
    <lineage>
        <taxon>Eukaryota</taxon>
        <taxon>Viridiplantae</taxon>
        <taxon>Streptophyta</taxon>
        <taxon>Embryophyta</taxon>
        <taxon>Tracheophyta</taxon>
        <taxon>Spermatophyta</taxon>
        <taxon>Pinopsida</taxon>
        <taxon>Pinidae</taxon>
        <taxon>Conifers I</taxon>
        <taxon>Pinales</taxon>
        <taxon>Pinaceae</taxon>
        <taxon>Picea</taxon>
    </lineage>
</organism>
<evidence type="ECO:0000313" key="2">
    <source>
        <dbReference type="EMBL" id="KUM45946.1"/>
    </source>
</evidence>
<keyword evidence="2" id="KW-0496">Mitochondrion</keyword>